<accession>A0A3G9J8I6</accession>
<dbReference type="KEGG" id="ebm:SG0102_22940"/>
<dbReference type="Proteomes" id="UP000268059">
    <property type="component" value="Chromosome"/>
</dbReference>
<organism evidence="1 2">
    <name type="scientific">Intestinibaculum porci</name>
    <dbReference type="NCBI Taxonomy" id="2487118"/>
    <lineage>
        <taxon>Bacteria</taxon>
        <taxon>Bacillati</taxon>
        <taxon>Bacillota</taxon>
        <taxon>Erysipelotrichia</taxon>
        <taxon>Erysipelotrichales</taxon>
        <taxon>Erysipelotrichaceae</taxon>
        <taxon>Intestinibaculum</taxon>
    </lineage>
</organism>
<dbReference type="InParanoid" id="A0A3G9J8I6"/>
<evidence type="ECO:0000313" key="2">
    <source>
        <dbReference type="Proteomes" id="UP000268059"/>
    </source>
</evidence>
<gene>
    <name evidence="1" type="ORF">SG0102_22940</name>
</gene>
<keyword evidence="2" id="KW-1185">Reference proteome</keyword>
<evidence type="ECO:0000313" key="1">
    <source>
        <dbReference type="EMBL" id="BBH27360.1"/>
    </source>
</evidence>
<dbReference type="AlphaFoldDB" id="A0A3G9J8I6"/>
<name>A0A3G9J8I6_9FIRM</name>
<protein>
    <submittedName>
        <fullName evidence="1">Uncharacterized protein</fullName>
    </submittedName>
</protein>
<dbReference type="EMBL" id="AP019309">
    <property type="protein sequence ID" value="BBH27360.1"/>
    <property type="molecule type" value="Genomic_DNA"/>
</dbReference>
<reference evidence="1 2" key="1">
    <citation type="submission" date="2018-11" db="EMBL/GenBank/DDBJ databases">
        <title>Novel Erysipelotrichaceae bacterium isolated from small intestine of a swine.</title>
        <authorList>
            <person name="Kim J.S."/>
            <person name="Choe H."/>
            <person name="Lee Y.R."/>
            <person name="Kim K.M."/>
            <person name="Park D.S."/>
        </authorList>
    </citation>
    <scope>NUCLEOTIDE SEQUENCE [LARGE SCALE GENOMIC DNA]</scope>
    <source>
        <strain evidence="1 2">SG0102</strain>
    </source>
</reference>
<proteinExistence type="predicted"/>
<sequence length="52" mass="5538">MVRSTGGLTIIKESPPMTVNGTRIVNPSRKALKCLSPENFAATGTILFSMTV</sequence>